<keyword evidence="7" id="KW-0732">Signal</keyword>
<keyword evidence="4 6" id="KW-0720">Serine protease</keyword>
<dbReference type="FunFam" id="2.40.10.10:FF:000077">
    <property type="entry name" value="Predicted protein"/>
    <property type="match status" value="1"/>
</dbReference>
<evidence type="ECO:0000256" key="3">
    <source>
        <dbReference type="ARBA" id="ARBA00022801"/>
    </source>
</evidence>
<dbReference type="SUPFAM" id="SSF50494">
    <property type="entry name" value="Trypsin-like serine proteases"/>
    <property type="match status" value="1"/>
</dbReference>
<protein>
    <recommendedName>
        <fullName evidence="8">Peptidase S1 domain-containing protein</fullName>
    </recommendedName>
</protein>
<dbReference type="PROSITE" id="PS00134">
    <property type="entry name" value="TRYPSIN_HIS"/>
    <property type="match status" value="1"/>
</dbReference>
<sequence>MKYQIAFTSLLSLAAAGRLRRGEDIVGGQEVDIKDYPYQSLSLIDGQQWCGGTIVNKRHIVTAAHCHQGYESHKFSVRLGSSNAGSGGTVYPVTKVSIHPDYATKDNHDVAVLELGKDIVFGSGVQAISGFLTSAAADGTDGVVSGWGDIQDGGPGTTKLHAVHVPIVNHAQCAKDYQGESVIDDTMICAAVPEGGKDSCQGDSGGPYVIGGKLAGIVSFGHGCAVKGYPGVYTDVINPSVRAFIKQYAGI</sequence>
<dbReference type="Proteomes" id="UP000039046">
    <property type="component" value="Unassembled WGS sequence"/>
</dbReference>
<comment type="similarity">
    <text evidence="1">Belongs to the peptidase S1 family.</text>
</comment>
<reference evidence="9 10" key="1">
    <citation type="journal article" date="2015" name="Genome Announc.">
        <title>Draft Genome Sequence and Gene Annotation of the Entomopathogenic Fungus Verticillium hemipterigenum.</title>
        <authorList>
            <person name="Horn F."/>
            <person name="Habel A."/>
            <person name="Scharf D.H."/>
            <person name="Dworschak J."/>
            <person name="Brakhage A.A."/>
            <person name="Guthke R."/>
            <person name="Hertweck C."/>
            <person name="Linde J."/>
        </authorList>
    </citation>
    <scope>NUCLEOTIDE SEQUENCE [LARGE SCALE GENOMIC DNA]</scope>
</reference>
<evidence type="ECO:0000256" key="7">
    <source>
        <dbReference type="SAM" id="SignalP"/>
    </source>
</evidence>
<keyword evidence="2 6" id="KW-0645">Protease</keyword>
<gene>
    <name evidence="9" type="ORF">VHEMI09259</name>
</gene>
<dbReference type="InterPro" id="IPR043504">
    <property type="entry name" value="Peptidase_S1_PA_chymotrypsin"/>
</dbReference>
<dbReference type="CDD" id="cd00190">
    <property type="entry name" value="Tryp_SPc"/>
    <property type="match status" value="1"/>
</dbReference>
<evidence type="ECO:0000313" key="9">
    <source>
        <dbReference type="EMBL" id="CEJ93686.1"/>
    </source>
</evidence>
<evidence type="ECO:0000256" key="5">
    <source>
        <dbReference type="ARBA" id="ARBA00023157"/>
    </source>
</evidence>
<dbReference type="SMART" id="SM00020">
    <property type="entry name" value="Tryp_SPc"/>
    <property type="match status" value="1"/>
</dbReference>
<feature type="signal peptide" evidence="7">
    <location>
        <begin position="1"/>
        <end position="16"/>
    </location>
</feature>
<proteinExistence type="inferred from homology"/>
<keyword evidence="5" id="KW-1015">Disulfide bond</keyword>
<dbReference type="GO" id="GO:0006508">
    <property type="term" value="P:proteolysis"/>
    <property type="evidence" value="ECO:0007669"/>
    <property type="project" value="UniProtKB-KW"/>
</dbReference>
<dbReference type="Gene3D" id="2.40.10.10">
    <property type="entry name" value="Trypsin-like serine proteases"/>
    <property type="match status" value="2"/>
</dbReference>
<dbReference type="PRINTS" id="PR00722">
    <property type="entry name" value="CHYMOTRYPSIN"/>
</dbReference>
<evidence type="ECO:0000259" key="8">
    <source>
        <dbReference type="PROSITE" id="PS50240"/>
    </source>
</evidence>
<accession>A0A0A1T9G8</accession>
<dbReference type="InterPro" id="IPR033116">
    <property type="entry name" value="TRYPSIN_SER"/>
</dbReference>
<dbReference type="AlphaFoldDB" id="A0A0A1T9G8"/>
<dbReference type="InterPro" id="IPR009003">
    <property type="entry name" value="Peptidase_S1_PA"/>
</dbReference>
<dbReference type="HOGENOM" id="CLU_006842_7_0_1"/>
<feature type="domain" description="Peptidase S1" evidence="8">
    <location>
        <begin position="25"/>
        <end position="250"/>
    </location>
</feature>
<dbReference type="InterPro" id="IPR001314">
    <property type="entry name" value="Peptidase_S1A"/>
</dbReference>
<feature type="chain" id="PRO_5001979433" description="Peptidase S1 domain-containing protein" evidence="7">
    <location>
        <begin position="17"/>
        <end position="251"/>
    </location>
</feature>
<evidence type="ECO:0000256" key="6">
    <source>
        <dbReference type="RuleBase" id="RU363034"/>
    </source>
</evidence>
<organism evidence="9 10">
    <name type="scientific">[Torrubiella] hemipterigena</name>
    <dbReference type="NCBI Taxonomy" id="1531966"/>
    <lineage>
        <taxon>Eukaryota</taxon>
        <taxon>Fungi</taxon>
        <taxon>Dikarya</taxon>
        <taxon>Ascomycota</taxon>
        <taxon>Pezizomycotina</taxon>
        <taxon>Sordariomycetes</taxon>
        <taxon>Hypocreomycetidae</taxon>
        <taxon>Hypocreales</taxon>
        <taxon>Clavicipitaceae</taxon>
        <taxon>Clavicipitaceae incertae sedis</taxon>
        <taxon>'Torrubiella' clade</taxon>
    </lineage>
</organism>
<keyword evidence="3 6" id="KW-0378">Hydrolase</keyword>
<dbReference type="PROSITE" id="PS50240">
    <property type="entry name" value="TRYPSIN_DOM"/>
    <property type="match status" value="1"/>
</dbReference>
<evidence type="ECO:0000256" key="2">
    <source>
        <dbReference type="ARBA" id="ARBA00022670"/>
    </source>
</evidence>
<dbReference type="OrthoDB" id="6380398at2759"/>
<dbReference type="STRING" id="1531966.A0A0A1T9G8"/>
<evidence type="ECO:0000313" key="10">
    <source>
        <dbReference type="Proteomes" id="UP000039046"/>
    </source>
</evidence>
<dbReference type="Pfam" id="PF00089">
    <property type="entry name" value="Trypsin"/>
    <property type="match status" value="1"/>
</dbReference>
<dbReference type="InterPro" id="IPR050430">
    <property type="entry name" value="Peptidase_S1"/>
</dbReference>
<dbReference type="PANTHER" id="PTHR24276:SF91">
    <property type="entry name" value="AT26814P-RELATED"/>
    <property type="match status" value="1"/>
</dbReference>
<dbReference type="PROSITE" id="PS00135">
    <property type="entry name" value="TRYPSIN_SER"/>
    <property type="match status" value="1"/>
</dbReference>
<keyword evidence="10" id="KW-1185">Reference proteome</keyword>
<dbReference type="InterPro" id="IPR018114">
    <property type="entry name" value="TRYPSIN_HIS"/>
</dbReference>
<dbReference type="GO" id="GO:0004252">
    <property type="term" value="F:serine-type endopeptidase activity"/>
    <property type="evidence" value="ECO:0007669"/>
    <property type="project" value="InterPro"/>
</dbReference>
<evidence type="ECO:0000256" key="1">
    <source>
        <dbReference type="ARBA" id="ARBA00007664"/>
    </source>
</evidence>
<dbReference type="EMBL" id="CDHN01000006">
    <property type="protein sequence ID" value="CEJ93686.1"/>
    <property type="molecule type" value="Genomic_DNA"/>
</dbReference>
<dbReference type="PANTHER" id="PTHR24276">
    <property type="entry name" value="POLYSERASE-RELATED"/>
    <property type="match status" value="1"/>
</dbReference>
<name>A0A0A1T9G8_9HYPO</name>
<evidence type="ECO:0000256" key="4">
    <source>
        <dbReference type="ARBA" id="ARBA00022825"/>
    </source>
</evidence>
<dbReference type="InterPro" id="IPR001254">
    <property type="entry name" value="Trypsin_dom"/>
</dbReference>